<dbReference type="GO" id="GO:0031941">
    <property type="term" value="C:filamentous actin"/>
    <property type="evidence" value="ECO:0007669"/>
    <property type="project" value="TreeGrafter"/>
</dbReference>
<feature type="compositionally biased region" description="Gly residues" evidence="4">
    <location>
        <begin position="301"/>
        <end position="331"/>
    </location>
</feature>
<feature type="region of interest" description="Disordered" evidence="4">
    <location>
        <begin position="207"/>
        <end position="335"/>
    </location>
</feature>
<dbReference type="PANTHER" id="PTHR24214:SF38">
    <property type="entry name" value="PDZ AND LIM DOMAIN PROTEIN ZASP-RELATED"/>
    <property type="match status" value="1"/>
</dbReference>
<evidence type="ECO:0000259" key="5">
    <source>
        <dbReference type="PROSITE" id="PS50106"/>
    </source>
</evidence>
<feature type="domain" description="PDZ" evidence="5">
    <location>
        <begin position="5"/>
        <end position="87"/>
    </location>
</feature>
<dbReference type="InterPro" id="IPR001478">
    <property type="entry name" value="PDZ"/>
</dbReference>
<evidence type="ECO:0000256" key="3">
    <source>
        <dbReference type="ARBA" id="ARBA00023038"/>
    </source>
</evidence>
<feature type="compositionally biased region" description="Polar residues" evidence="4">
    <location>
        <begin position="207"/>
        <end position="223"/>
    </location>
</feature>
<dbReference type="GO" id="GO:0001725">
    <property type="term" value="C:stress fiber"/>
    <property type="evidence" value="ECO:0007669"/>
    <property type="project" value="TreeGrafter"/>
</dbReference>
<dbReference type="Pfam" id="PF00595">
    <property type="entry name" value="PDZ"/>
    <property type="match status" value="1"/>
</dbReference>
<dbReference type="InterPro" id="IPR006643">
    <property type="entry name" value="Zasp-like_motif"/>
</dbReference>
<sequence length="516" mass="55906">MAAVTVRLYRDSLQTPWGFRVQGGADFHTPLTVQRVFTGSPAEGELHRGDTVVGIDNYDATTMLHSEAQDVIKNSGGTLLLNIRRPHGAVPPSQSSRAMAAVSAAPPHSRVPSQPTWRPSGPRPEFGVQYGGSPRGRAVQQPVMAPQHQQHQQQADNYMMDRVSRSLATMDLQAAAQRSMDDQDVDYAFTQQSVADRRKAFMQPTSYGNTYHSVPRPNSSGSAAANRYRQKRQPDPVLGQRVPEFGWTPSPDLLRQARRGPSSAAFEQQSYLPSQGQGVREDSPFRAGRSHGGRGAHGDHGGFGGHGGGPGGHVGHGGHGGGHGGHGGGGRQRSSAMLRLNSTGGGAEDPPAEVPVAFNNKQYNTPINMYSKQNVATAFEGQTGIALGPGQQAQEPAYMQSQVYKLVHEQDNQRQRQRHQNHHQPQPQPKSAPAWVRQQSDGDEFGLINSEKSFLRYSILEFLAIGFATEFALSPAVRFSQLAAIRLISRFPIFAIPSSGSPLELDDASRLSISRT</sequence>
<dbReference type="Gene3D" id="2.30.42.10">
    <property type="match status" value="1"/>
</dbReference>
<dbReference type="SMART" id="SM00228">
    <property type="entry name" value="PDZ"/>
    <property type="match status" value="1"/>
</dbReference>
<accession>A0A1I8GEY9</accession>
<dbReference type="PROSITE" id="PS50106">
    <property type="entry name" value="PDZ"/>
    <property type="match status" value="1"/>
</dbReference>
<name>A0A1I8GEY9_9PLAT</name>
<dbReference type="GO" id="GO:0005912">
    <property type="term" value="C:adherens junction"/>
    <property type="evidence" value="ECO:0007669"/>
    <property type="project" value="TreeGrafter"/>
</dbReference>
<proteinExistence type="predicted"/>
<dbReference type="GO" id="GO:0003779">
    <property type="term" value="F:actin binding"/>
    <property type="evidence" value="ECO:0007669"/>
    <property type="project" value="TreeGrafter"/>
</dbReference>
<keyword evidence="6" id="KW-1185">Reference proteome</keyword>
<dbReference type="Pfam" id="PF15936">
    <property type="entry name" value="DUF4749"/>
    <property type="match status" value="1"/>
</dbReference>
<dbReference type="SUPFAM" id="SSF50156">
    <property type="entry name" value="PDZ domain-like"/>
    <property type="match status" value="1"/>
</dbReference>
<dbReference type="InterPro" id="IPR031847">
    <property type="entry name" value="PDLI1-4/Zasp-like_mid"/>
</dbReference>
<dbReference type="FunFam" id="2.30.42.10:FF:000055">
    <property type="entry name" value="PDZ and LIM domain protein 3"/>
    <property type="match status" value="1"/>
</dbReference>
<dbReference type="SMART" id="SM00735">
    <property type="entry name" value="ZM"/>
    <property type="match status" value="1"/>
</dbReference>
<feature type="compositionally biased region" description="Polar residues" evidence="4">
    <location>
        <begin position="265"/>
        <end position="277"/>
    </location>
</feature>
<dbReference type="PANTHER" id="PTHR24214">
    <property type="entry name" value="PDZ AND LIM DOMAIN PROTEIN ZASP"/>
    <property type="match status" value="1"/>
</dbReference>
<evidence type="ECO:0000256" key="2">
    <source>
        <dbReference type="ARBA" id="ARBA00022490"/>
    </source>
</evidence>
<evidence type="ECO:0000256" key="4">
    <source>
        <dbReference type="SAM" id="MobiDB-lite"/>
    </source>
</evidence>
<evidence type="ECO:0000313" key="6">
    <source>
        <dbReference type="Proteomes" id="UP000095280"/>
    </source>
</evidence>
<keyword evidence="3" id="KW-0862">Zinc</keyword>
<keyword evidence="3" id="KW-0440">LIM domain</keyword>
<dbReference type="Proteomes" id="UP000095280">
    <property type="component" value="Unplaced"/>
</dbReference>
<reference evidence="7" key="1">
    <citation type="submission" date="2016-11" db="UniProtKB">
        <authorList>
            <consortium name="WormBaseParasite"/>
        </authorList>
    </citation>
    <scope>IDENTIFICATION</scope>
</reference>
<keyword evidence="2" id="KW-0963">Cytoplasm</keyword>
<protein>
    <submittedName>
        <fullName evidence="7">PDZ domain-containing protein</fullName>
    </submittedName>
</protein>
<dbReference type="GO" id="GO:0061061">
    <property type="term" value="P:muscle structure development"/>
    <property type="evidence" value="ECO:0007669"/>
    <property type="project" value="TreeGrafter"/>
</dbReference>
<dbReference type="GO" id="GO:0051371">
    <property type="term" value="F:muscle alpha-actinin binding"/>
    <property type="evidence" value="ECO:0007669"/>
    <property type="project" value="TreeGrafter"/>
</dbReference>
<evidence type="ECO:0000313" key="7">
    <source>
        <dbReference type="WBParaSite" id="maker-uti_cns_0001806-snap-gene-0.3-mRNA-1"/>
    </source>
</evidence>
<evidence type="ECO:0000256" key="1">
    <source>
        <dbReference type="ARBA" id="ARBA00004496"/>
    </source>
</evidence>
<organism evidence="6 7">
    <name type="scientific">Macrostomum lignano</name>
    <dbReference type="NCBI Taxonomy" id="282301"/>
    <lineage>
        <taxon>Eukaryota</taxon>
        <taxon>Metazoa</taxon>
        <taxon>Spiralia</taxon>
        <taxon>Lophotrochozoa</taxon>
        <taxon>Platyhelminthes</taxon>
        <taxon>Rhabditophora</taxon>
        <taxon>Macrostomorpha</taxon>
        <taxon>Macrostomida</taxon>
        <taxon>Macrostomidae</taxon>
        <taxon>Macrostomum</taxon>
    </lineage>
</organism>
<dbReference type="InterPro" id="IPR050604">
    <property type="entry name" value="PDZ-LIM_domain"/>
</dbReference>
<dbReference type="InterPro" id="IPR036034">
    <property type="entry name" value="PDZ_sf"/>
</dbReference>
<comment type="subcellular location">
    <subcellularLocation>
        <location evidence="1">Cytoplasm</location>
    </subcellularLocation>
</comment>
<dbReference type="CDD" id="cd23068">
    <property type="entry name" value="PDZ_ZASP52-like"/>
    <property type="match status" value="1"/>
</dbReference>
<dbReference type="GO" id="GO:0030018">
    <property type="term" value="C:Z disc"/>
    <property type="evidence" value="ECO:0007669"/>
    <property type="project" value="TreeGrafter"/>
</dbReference>
<dbReference type="WBParaSite" id="maker-uti_cns_0001806-snap-gene-0.3-mRNA-1">
    <property type="protein sequence ID" value="maker-uti_cns_0001806-snap-gene-0.3-mRNA-1"/>
    <property type="gene ID" value="maker-uti_cns_0001806-snap-gene-0.3"/>
</dbReference>
<dbReference type="GO" id="GO:0030036">
    <property type="term" value="P:actin cytoskeleton organization"/>
    <property type="evidence" value="ECO:0007669"/>
    <property type="project" value="TreeGrafter"/>
</dbReference>
<keyword evidence="3" id="KW-0479">Metal-binding</keyword>
<feature type="region of interest" description="Disordered" evidence="4">
    <location>
        <begin position="409"/>
        <end position="437"/>
    </location>
</feature>
<dbReference type="AlphaFoldDB" id="A0A1I8GEY9"/>